<keyword evidence="2" id="KW-1185">Reference proteome</keyword>
<dbReference type="Proteomes" id="UP001209535">
    <property type="component" value="Unassembled WGS sequence"/>
</dbReference>
<name>A0ABT2X8B5_9RHOB</name>
<sequence length="115" mass="12555">MRLILWLPVLAGIAAGAAWLTRPGSEAFDAHLRAGIERRIATTDVGSEGDPVATIALVGCKLRPSDCFTLLRQSLDVTIEDRAFYTRFHVKGLNHTASCTGAFTRIWCREDPLGT</sequence>
<proteinExistence type="predicted"/>
<organism evidence="1 2">
    <name type="scientific">Albidovulum salinarum</name>
    <dbReference type="NCBI Taxonomy" id="2984153"/>
    <lineage>
        <taxon>Bacteria</taxon>
        <taxon>Pseudomonadati</taxon>
        <taxon>Pseudomonadota</taxon>
        <taxon>Alphaproteobacteria</taxon>
        <taxon>Rhodobacterales</taxon>
        <taxon>Paracoccaceae</taxon>
        <taxon>Albidovulum</taxon>
    </lineage>
</organism>
<evidence type="ECO:0000313" key="1">
    <source>
        <dbReference type="EMBL" id="MCU9850186.1"/>
    </source>
</evidence>
<evidence type="ECO:0000313" key="2">
    <source>
        <dbReference type="Proteomes" id="UP001209535"/>
    </source>
</evidence>
<gene>
    <name evidence="1" type="ORF">OEZ60_19540</name>
</gene>
<dbReference type="RefSeq" id="WP_263339906.1">
    <property type="nucleotide sequence ID" value="NZ_JAOVQO010000023.1"/>
</dbReference>
<protein>
    <submittedName>
        <fullName evidence="1">Uncharacterized protein</fullName>
    </submittedName>
</protein>
<accession>A0ABT2X8B5</accession>
<dbReference type="EMBL" id="JAOVQO010000023">
    <property type="protein sequence ID" value="MCU9850186.1"/>
    <property type="molecule type" value="Genomic_DNA"/>
</dbReference>
<reference evidence="1 2" key="1">
    <citation type="submission" date="2022-10" db="EMBL/GenBank/DDBJ databases">
        <title>Defluviimonas sp. nov., isolated from ocean surface sediments.</title>
        <authorList>
            <person name="He W."/>
            <person name="Wang L."/>
            <person name="Zhang D.-F."/>
        </authorList>
    </citation>
    <scope>NUCLEOTIDE SEQUENCE [LARGE SCALE GENOMIC DNA]</scope>
    <source>
        <strain evidence="1 2">WL0024</strain>
    </source>
</reference>
<comment type="caution">
    <text evidence="1">The sequence shown here is derived from an EMBL/GenBank/DDBJ whole genome shotgun (WGS) entry which is preliminary data.</text>
</comment>